<evidence type="ECO:0000313" key="2">
    <source>
        <dbReference type="Proteomes" id="UP000012429"/>
    </source>
</evidence>
<reference evidence="1 2" key="1">
    <citation type="journal article" date="2012" name="BMC Genomics">
        <title>Genomic basis of broad host range and environmental adaptability of Rhizobium tropici CIAT 899 and Rhizobium sp. PRF 81 which are used in inoculants for common bean (Phaseolus vulgaris L.).</title>
        <authorList>
            <person name="Ormeno-Orrillo E."/>
            <person name="Menna P."/>
            <person name="Almeida L.G."/>
            <person name="Ollero F.J."/>
            <person name="Nicolas M.F."/>
            <person name="Pains Rodrigues E."/>
            <person name="Shigueyoshi Nakatani A."/>
            <person name="Silva Batista J.S."/>
            <person name="Oliveira Chueire L.M."/>
            <person name="Souza R.C."/>
            <person name="Ribeiro Vasconcelos A.T."/>
            <person name="Megias M."/>
            <person name="Hungria M."/>
            <person name="Martinez-Romero E."/>
        </authorList>
    </citation>
    <scope>NUCLEOTIDE SEQUENCE [LARGE SCALE GENOMIC DNA]</scope>
    <source>
        <strain evidence="1 2">PRF 81</strain>
    </source>
</reference>
<proteinExistence type="predicted"/>
<name>N6UUR2_9HYPH</name>
<dbReference type="EMBL" id="AQHN01000089">
    <property type="protein sequence ID" value="ENN84511.1"/>
    <property type="molecule type" value="Genomic_DNA"/>
</dbReference>
<keyword evidence="2" id="KW-1185">Reference proteome</keyword>
<sequence>MLVKSHAWSHDHYRGSRSVLKDVELLPLVANVPETNSKAATCRTDRQPFPEGLAAIPVSSAPPAAALCCKTKACRLAGIAGKARQGGQRMRHHMRRNGLHHFGMRRLVFEGVAEFRLLQRRQDLLRDAAGEIDAAARHEDQGDVAGDAAEIGDEERQRLLGLLVGAGKRVGGDVGRLFEARLDTVGLADGVIEVLQTTAANDLFGRDPALDGFEMRPDLQVALAARSKIDMAAFARHRYPLMLGMDQAGYAKPGAWPEHGARSGLVFRGLADAFAMVVGNLGDRQRLCFEVVDDKHVLDTEIGDHRLRADHPVAIGERNLVALHGACHGKDRRARLQLALFERQLDRVVDRLEIRRLHDGKMHLL</sequence>
<gene>
    <name evidence="1" type="ORF">RHSP_72706</name>
</gene>
<dbReference type="AlphaFoldDB" id="N6UUR2"/>
<accession>N6UUR2</accession>
<dbReference type="STRING" id="363754.RHSP_72706"/>
<dbReference type="Proteomes" id="UP000012429">
    <property type="component" value="Unassembled WGS sequence"/>
</dbReference>
<organism evidence="1 2">
    <name type="scientific">Rhizobium freirei PRF 81</name>
    <dbReference type="NCBI Taxonomy" id="363754"/>
    <lineage>
        <taxon>Bacteria</taxon>
        <taxon>Pseudomonadati</taxon>
        <taxon>Pseudomonadota</taxon>
        <taxon>Alphaproteobacteria</taxon>
        <taxon>Hyphomicrobiales</taxon>
        <taxon>Rhizobiaceae</taxon>
        <taxon>Rhizobium/Agrobacterium group</taxon>
        <taxon>Rhizobium</taxon>
    </lineage>
</organism>
<evidence type="ECO:0000313" key="1">
    <source>
        <dbReference type="EMBL" id="ENN84511.1"/>
    </source>
</evidence>
<comment type="caution">
    <text evidence="1">The sequence shown here is derived from an EMBL/GenBank/DDBJ whole genome shotgun (WGS) entry which is preliminary data.</text>
</comment>
<protein>
    <submittedName>
        <fullName evidence="1">Uncharacterized protein</fullName>
    </submittedName>
</protein>